<dbReference type="InterPro" id="IPR038607">
    <property type="entry name" value="PhoD-like_sf"/>
</dbReference>
<dbReference type="KEGG" id="pbn:PADG_07942"/>
<dbReference type="eggNOG" id="ENOG502QU5W">
    <property type="taxonomic scope" value="Eukaryota"/>
</dbReference>
<dbReference type="Pfam" id="PF16655">
    <property type="entry name" value="PhoD_N"/>
    <property type="match status" value="1"/>
</dbReference>
<proteinExistence type="predicted"/>
<dbReference type="GeneID" id="22586332"/>
<dbReference type="STRING" id="502780.C1GKT5"/>
<dbReference type="PANTHER" id="PTHR43606:SF7">
    <property type="entry name" value="PHOSPHATASE, PUTATIVE (AFU_ORTHOLOGUE AFUA_6G08710)-RELATED"/>
    <property type="match status" value="1"/>
</dbReference>
<dbReference type="PANTHER" id="PTHR43606">
    <property type="entry name" value="PHOSPHATASE, PUTATIVE (AFU_ORTHOLOGUE AFUA_6G08710)-RELATED"/>
    <property type="match status" value="1"/>
</dbReference>
<feature type="domain" description="Phospholipase D N-terminal" evidence="2">
    <location>
        <begin position="117"/>
        <end position="239"/>
    </location>
</feature>
<dbReference type="InterPro" id="IPR052900">
    <property type="entry name" value="Phospholipid_Metab_Enz"/>
</dbReference>
<dbReference type="AlphaFoldDB" id="C1GKT5"/>
<dbReference type="InParanoid" id="C1GKT5"/>
<reference evidence="3 4" key="1">
    <citation type="journal article" date="2011" name="PLoS Genet.">
        <title>Comparative genomic analysis of human fungal pathogens causing paracoccidioidomycosis.</title>
        <authorList>
            <person name="Desjardins C.A."/>
            <person name="Champion M.D."/>
            <person name="Holder J.W."/>
            <person name="Muszewska A."/>
            <person name="Goldberg J."/>
            <person name="Bailao A.M."/>
            <person name="Brigido M.M."/>
            <person name="Ferreira M.E."/>
            <person name="Garcia A.M."/>
            <person name="Grynberg M."/>
            <person name="Gujja S."/>
            <person name="Heiman D.I."/>
            <person name="Henn M.R."/>
            <person name="Kodira C.D."/>
            <person name="Leon-Narvaez H."/>
            <person name="Longo L.V."/>
            <person name="Ma L.J."/>
            <person name="Malavazi I."/>
            <person name="Matsuo A.L."/>
            <person name="Morais F.V."/>
            <person name="Pereira M."/>
            <person name="Rodriguez-Brito S."/>
            <person name="Sakthikumar S."/>
            <person name="Salem-Izacc S.M."/>
            <person name="Sykes S.M."/>
            <person name="Teixeira M.M."/>
            <person name="Vallejo M.C."/>
            <person name="Walter M.E."/>
            <person name="Yandava C."/>
            <person name="Young S."/>
            <person name="Zeng Q."/>
            <person name="Zucker J."/>
            <person name="Felipe M.S."/>
            <person name="Goldman G.H."/>
            <person name="Haas B.J."/>
            <person name="McEwen J.G."/>
            <person name="Nino-Vega G."/>
            <person name="Puccia R."/>
            <person name="San-Blas G."/>
            <person name="Soares C.M."/>
            <person name="Birren B.W."/>
            <person name="Cuomo C.A."/>
        </authorList>
    </citation>
    <scope>NUCLEOTIDE SEQUENCE [LARGE SCALE GENOMIC DNA]</scope>
    <source>
        <strain evidence="3 4">Pb18</strain>
    </source>
</reference>
<sequence>MYSGFYSCSSHDVLPHNNKQGLCYKSIKEPGCRLLASSLFVICSLGGSKSSRMETSIMLQSTLLLAFAGIALASFAGNLNYRSPSHNHPGLGISIPKVLKRSDPVANYSPDDLQFTHGVASGDPYPNSVILWTRCAPSTDNAKDPVSSKDGGELYDSVPIYGDNEGNAPVSKAPVCLEYKVAEDKGFKTVADCGTVYTSSDVDYTVKVEASHLKPFTTYYYKFNVCSSDKSSQVGRAKTSPTEHDEISEISLAVYSCTNFAKGYFNAYGNPARKDSVDYVVHLGDYIYEFGEDGSKIGRTQYPKTVVYTIYQYRKRHATQKTDLDLQLSHREFTWIPVWDDHEVSDNTYRDGSSLLQNTESSFIIDGGVSVDQRKMNAVRAYFEWMPIRQVEMDDNLRIWRNFKIGNLLDLIMLDTRHYDRSITDLYLNTQYIKKIADDVGRSMMGPRQEHWFYEKLKASAKRQATWRIIGSQTVFSRIDETDSIGKGTNSDSWDGYRGNLNRTLSTLYKNKIGNNIVIAGDSHANWVSDLTWLDEYPYDPNTGAGAIGAEFAGTAVTSSGPTTNVAMGNLMSKTLINKNKELQWSELYYRGYFELNISHNRTNAKFFAIPDIKKRSPVEISLANFTVIAGENRLARTNGIPSTNGQGVHNGVLKNGKLEKQTIQYNTETREWSKT</sequence>
<dbReference type="InterPro" id="IPR029052">
    <property type="entry name" value="Metallo-depent_PP-like"/>
</dbReference>
<dbReference type="VEuPathDB" id="FungiDB:PADG_07942"/>
<evidence type="ECO:0000259" key="2">
    <source>
        <dbReference type="Pfam" id="PF16655"/>
    </source>
</evidence>
<dbReference type="HOGENOM" id="CLU_015982_0_0_1"/>
<organism evidence="3 4">
    <name type="scientific">Paracoccidioides brasiliensis (strain Pb18)</name>
    <dbReference type="NCBI Taxonomy" id="502780"/>
    <lineage>
        <taxon>Eukaryota</taxon>
        <taxon>Fungi</taxon>
        <taxon>Dikarya</taxon>
        <taxon>Ascomycota</taxon>
        <taxon>Pezizomycotina</taxon>
        <taxon>Eurotiomycetes</taxon>
        <taxon>Eurotiomycetidae</taxon>
        <taxon>Onygenales</taxon>
        <taxon>Ajellomycetaceae</taxon>
        <taxon>Paracoccidioides</taxon>
    </lineage>
</organism>
<dbReference type="EMBL" id="KN275969">
    <property type="protein sequence ID" value="EEH43122.2"/>
    <property type="molecule type" value="Genomic_DNA"/>
</dbReference>
<dbReference type="SUPFAM" id="SSF56300">
    <property type="entry name" value="Metallo-dependent phosphatases"/>
    <property type="match status" value="1"/>
</dbReference>
<dbReference type="RefSeq" id="XP_010763247.1">
    <property type="nucleotide sequence ID" value="XM_010764945.1"/>
</dbReference>
<feature type="domain" description="PhoD-like phosphatase metallophosphatase" evidence="1">
    <location>
        <begin position="252"/>
        <end position="607"/>
    </location>
</feature>
<protein>
    <recommendedName>
        <fullName evidence="5">Alkaline phosphatase</fullName>
    </recommendedName>
</protein>
<dbReference type="Pfam" id="PF09423">
    <property type="entry name" value="PhoD"/>
    <property type="match status" value="1"/>
</dbReference>
<name>C1GKT5_PARBD</name>
<accession>C1GKT5</accession>
<dbReference type="Proteomes" id="UP000001628">
    <property type="component" value="Unassembled WGS sequence"/>
</dbReference>
<gene>
    <name evidence="3" type="ORF">PADG_07942</name>
</gene>
<evidence type="ECO:0008006" key="5">
    <source>
        <dbReference type="Google" id="ProtNLM"/>
    </source>
</evidence>
<keyword evidence="4" id="KW-1185">Reference proteome</keyword>
<dbReference type="OMA" id="HWTDGWD"/>
<evidence type="ECO:0000313" key="4">
    <source>
        <dbReference type="Proteomes" id="UP000001628"/>
    </source>
</evidence>
<evidence type="ECO:0000259" key="1">
    <source>
        <dbReference type="Pfam" id="PF09423"/>
    </source>
</evidence>
<dbReference type="OrthoDB" id="9992270at2759"/>
<dbReference type="InterPro" id="IPR018946">
    <property type="entry name" value="PhoD-like_MPP"/>
</dbReference>
<dbReference type="Gene3D" id="2.60.40.380">
    <property type="entry name" value="Purple acid phosphatase-like, N-terminal"/>
    <property type="match status" value="1"/>
</dbReference>
<dbReference type="InterPro" id="IPR032093">
    <property type="entry name" value="PhoD_N"/>
</dbReference>
<dbReference type="Gene3D" id="3.60.21.70">
    <property type="entry name" value="PhoD-like phosphatase"/>
    <property type="match status" value="1"/>
</dbReference>
<evidence type="ECO:0000313" key="3">
    <source>
        <dbReference type="EMBL" id="EEH43122.2"/>
    </source>
</evidence>
<dbReference type="CDD" id="cd07389">
    <property type="entry name" value="MPP_PhoD"/>
    <property type="match status" value="1"/>
</dbReference>